<name>H8KT69_SOLCM</name>
<reference evidence="1" key="1">
    <citation type="submission" date="2012-02" db="EMBL/GenBank/DDBJ databases">
        <title>The complete genome of Solitalea canadensis DSM 3403.</title>
        <authorList>
            <consortium name="US DOE Joint Genome Institute (JGI-PGF)"/>
            <person name="Lucas S."/>
            <person name="Copeland A."/>
            <person name="Lapidus A."/>
            <person name="Glavina del Rio T."/>
            <person name="Dalin E."/>
            <person name="Tice H."/>
            <person name="Bruce D."/>
            <person name="Goodwin L."/>
            <person name="Pitluck S."/>
            <person name="Peters L."/>
            <person name="Ovchinnikova G."/>
            <person name="Lu M."/>
            <person name="Kyrpides N."/>
            <person name="Mavromatis K."/>
            <person name="Ivanova N."/>
            <person name="Brettin T."/>
            <person name="Detter J.C."/>
            <person name="Han C."/>
            <person name="Larimer F."/>
            <person name="Land M."/>
            <person name="Hauser L."/>
            <person name="Markowitz V."/>
            <person name="Cheng J.-F."/>
            <person name="Hugenholtz P."/>
            <person name="Woyke T."/>
            <person name="Wu D."/>
            <person name="Spring S."/>
            <person name="Schroeder M."/>
            <person name="Kopitz M."/>
            <person name="Brambilla E."/>
            <person name="Klenk H.-P."/>
            <person name="Eisen J.A."/>
        </authorList>
    </citation>
    <scope>NUCLEOTIDE SEQUENCE</scope>
    <source>
        <strain evidence="1">DSM 3403</strain>
    </source>
</reference>
<sequence>MKKFFAFISSTLFFMACQNDHEVKFYYLEKHTKQADGFNIIHRDDSLYGNKLYETVLVRNPPATADSLKQLMLHYFDTLNNRQNKGVIFAYRSLDFYRYTSETNNFLHSTKDPYQLANVYLWDYSEAYLGNVYYQRCPNDSLKIIKTIYLNQAGQTDTLTNECLK</sequence>
<dbReference type="EMBL" id="CP003349">
    <property type="protein sequence ID" value="AFD05252.1"/>
    <property type="molecule type" value="Genomic_DNA"/>
</dbReference>
<dbReference type="OrthoDB" id="1521224at2"/>
<dbReference type="HOGENOM" id="CLU_1609698_0_0_10"/>
<evidence type="ECO:0000313" key="1">
    <source>
        <dbReference type="EMBL" id="AFD05252.1"/>
    </source>
</evidence>
<proteinExistence type="predicted"/>
<organism evidence="1 2">
    <name type="scientific">Solitalea canadensis (strain ATCC 29591 / DSM 3403 / JCM 21819 / LMG 8368 / NBRC 15130 / NCIMB 12057 / USAM 9D)</name>
    <name type="common">Flexibacter canadensis</name>
    <dbReference type="NCBI Taxonomy" id="929556"/>
    <lineage>
        <taxon>Bacteria</taxon>
        <taxon>Pseudomonadati</taxon>
        <taxon>Bacteroidota</taxon>
        <taxon>Sphingobacteriia</taxon>
        <taxon>Sphingobacteriales</taxon>
        <taxon>Sphingobacteriaceae</taxon>
        <taxon>Solitalea</taxon>
    </lineage>
</organism>
<dbReference type="RefSeq" id="WP_014678480.1">
    <property type="nucleotide sequence ID" value="NC_017770.1"/>
</dbReference>
<dbReference type="Proteomes" id="UP000007590">
    <property type="component" value="Chromosome"/>
</dbReference>
<evidence type="ECO:0008006" key="3">
    <source>
        <dbReference type="Google" id="ProtNLM"/>
    </source>
</evidence>
<dbReference type="KEGG" id="scn:Solca_0096"/>
<dbReference type="AlphaFoldDB" id="H8KT69"/>
<gene>
    <name evidence="1" type="ordered locus">Solca_0096</name>
</gene>
<protein>
    <recommendedName>
        <fullName evidence="3">Lipoprotein</fullName>
    </recommendedName>
</protein>
<dbReference type="PROSITE" id="PS51257">
    <property type="entry name" value="PROKAR_LIPOPROTEIN"/>
    <property type="match status" value="1"/>
</dbReference>
<evidence type="ECO:0000313" key="2">
    <source>
        <dbReference type="Proteomes" id="UP000007590"/>
    </source>
</evidence>
<accession>H8KT69</accession>
<dbReference type="STRING" id="929556.Solca_0096"/>
<keyword evidence="2" id="KW-1185">Reference proteome</keyword>